<dbReference type="NCBIfam" id="TIGR03083">
    <property type="entry name" value="maleylpyruvate isomerase family mycothiol-dependent enzyme"/>
    <property type="match status" value="1"/>
</dbReference>
<dbReference type="EMBL" id="CP062789">
    <property type="protein sequence ID" value="QOK23921.1"/>
    <property type="molecule type" value="Genomic_DNA"/>
</dbReference>
<dbReference type="Pfam" id="PF11716">
    <property type="entry name" value="MDMPI_N"/>
    <property type="match status" value="1"/>
</dbReference>
<evidence type="ECO:0000313" key="2">
    <source>
        <dbReference type="EMBL" id="QOK23921.1"/>
    </source>
</evidence>
<dbReference type="InterPro" id="IPR034660">
    <property type="entry name" value="DinB/YfiT-like"/>
</dbReference>
<dbReference type="Gene3D" id="1.20.120.450">
    <property type="entry name" value="dinb family like domain"/>
    <property type="match status" value="1"/>
</dbReference>
<dbReference type="Proteomes" id="UP000593998">
    <property type="component" value="Chromosome"/>
</dbReference>
<name>A0A7L9J2T7_9MICO</name>
<proteinExistence type="predicted"/>
<accession>A0A7L9J2T7</accession>
<dbReference type="InterPro" id="IPR017517">
    <property type="entry name" value="Maleyloyr_isom"/>
</dbReference>
<sequence>MSDTVAAFLDECADLDALVADIDAETWAKDTPAEGWTIAHQIAHLAWTDEVALVAASDPDRFREEVVAVAQVDPLGHVDEQAAKGAAAPPTELLTRWRTGRERLADALRAAPADVKLPWFGPPMNARSMATARLMETWAHGQDVADALGVRREPTARLRDICHLGVRTRDFAYAINAEDAPSASFHIQLTGPDGDEWVWDDARFLRSDERQRGASKDAGTVTGTAEDFCLVVTQRRDAADTGLVATGEAVHWLEIAQVFAGAPKGARA</sequence>
<protein>
    <submittedName>
        <fullName evidence="2">TIGR03084 family protein</fullName>
    </submittedName>
</protein>
<reference evidence="2" key="1">
    <citation type="submission" date="2020-10" db="EMBL/GenBank/DDBJ databases">
        <title>Janibacter indicus TT2 genome sequence.</title>
        <authorList>
            <person name="Lee K."/>
            <person name="Ganzorig M."/>
        </authorList>
    </citation>
    <scope>NUCLEOTIDE SEQUENCE [LARGE SCALE GENOMIC DNA]</scope>
    <source>
        <strain evidence="2">TT2</strain>
    </source>
</reference>
<feature type="domain" description="Mycothiol-dependent maleylpyruvate isomerase metal-binding" evidence="1">
    <location>
        <begin position="9"/>
        <end position="145"/>
    </location>
</feature>
<dbReference type="AlphaFoldDB" id="A0A7L9J2T7"/>
<evidence type="ECO:0000259" key="1">
    <source>
        <dbReference type="Pfam" id="PF11716"/>
    </source>
</evidence>
<organism evidence="2">
    <name type="scientific">Janibacter indicus</name>
    <dbReference type="NCBI Taxonomy" id="857417"/>
    <lineage>
        <taxon>Bacteria</taxon>
        <taxon>Bacillati</taxon>
        <taxon>Actinomycetota</taxon>
        <taxon>Actinomycetes</taxon>
        <taxon>Micrococcales</taxon>
        <taxon>Intrasporangiaceae</taxon>
        <taxon>Janibacter</taxon>
    </lineage>
</organism>
<dbReference type="NCBIfam" id="TIGR03084">
    <property type="entry name" value="TIGR03084 family metal-binding protein"/>
    <property type="match status" value="1"/>
</dbReference>
<dbReference type="InterPro" id="IPR024344">
    <property type="entry name" value="MDMPI_metal-binding"/>
</dbReference>
<dbReference type="GO" id="GO:0046872">
    <property type="term" value="F:metal ion binding"/>
    <property type="evidence" value="ECO:0007669"/>
    <property type="project" value="InterPro"/>
</dbReference>
<gene>
    <name evidence="2" type="ORF">IGS73_05970</name>
</gene>
<dbReference type="RefSeq" id="WP_192911806.1">
    <property type="nucleotide sequence ID" value="NZ_CP062789.1"/>
</dbReference>
<dbReference type="SUPFAM" id="SSF109854">
    <property type="entry name" value="DinB/YfiT-like putative metalloenzymes"/>
    <property type="match status" value="1"/>
</dbReference>
<dbReference type="InterPro" id="IPR017518">
    <property type="entry name" value="CHP03084"/>
</dbReference>